<keyword evidence="2" id="KW-0547">Nucleotide-binding</keyword>
<evidence type="ECO:0000256" key="2">
    <source>
        <dbReference type="ARBA" id="ARBA00022741"/>
    </source>
</evidence>
<protein>
    <submittedName>
        <fullName evidence="9">Uncharacterized protein</fullName>
    </submittedName>
</protein>
<dbReference type="InterPro" id="IPR027417">
    <property type="entry name" value="P-loop_NTPase"/>
</dbReference>
<organism evidence="9 10">
    <name type="scientific">Pyxicephalus adspersus</name>
    <name type="common">African bullfrog</name>
    <dbReference type="NCBI Taxonomy" id="30357"/>
    <lineage>
        <taxon>Eukaryota</taxon>
        <taxon>Metazoa</taxon>
        <taxon>Chordata</taxon>
        <taxon>Craniata</taxon>
        <taxon>Vertebrata</taxon>
        <taxon>Euteleostomi</taxon>
        <taxon>Amphibia</taxon>
        <taxon>Batrachia</taxon>
        <taxon>Anura</taxon>
        <taxon>Neobatrachia</taxon>
        <taxon>Ranoidea</taxon>
        <taxon>Pyxicephalidae</taxon>
        <taxon>Pyxicephalinae</taxon>
        <taxon>Pyxicephalus</taxon>
    </lineage>
</organism>
<dbReference type="Pfam" id="PF17057">
    <property type="entry name" value="B3R"/>
    <property type="match status" value="1"/>
</dbReference>
<dbReference type="InterPro" id="IPR038461">
    <property type="entry name" value="Schlafen_AlbA_2_dom_sf"/>
</dbReference>
<evidence type="ECO:0000313" key="10">
    <source>
        <dbReference type="Proteomes" id="UP001181693"/>
    </source>
</evidence>
<evidence type="ECO:0000256" key="1">
    <source>
        <dbReference type="ARBA" id="ARBA00010114"/>
    </source>
</evidence>
<feature type="domain" description="Schlafen AlbA-2" evidence="5">
    <location>
        <begin position="169"/>
        <end position="280"/>
    </location>
</feature>
<dbReference type="Proteomes" id="UP001181693">
    <property type="component" value="Unassembled WGS sequence"/>
</dbReference>
<keyword evidence="3" id="KW-0067">ATP-binding</keyword>
<evidence type="ECO:0000256" key="3">
    <source>
        <dbReference type="ARBA" id="ARBA00022840"/>
    </source>
</evidence>
<evidence type="ECO:0000256" key="4">
    <source>
        <dbReference type="SAM" id="Coils"/>
    </source>
</evidence>
<proteinExistence type="inferred from homology"/>
<comment type="caution">
    <text evidence="9">The sequence shown here is derived from an EMBL/GenBank/DDBJ whole genome shotgun (WGS) entry which is preliminary data.</text>
</comment>
<evidence type="ECO:0000259" key="7">
    <source>
        <dbReference type="Pfam" id="PF17057"/>
    </source>
</evidence>
<accession>A0AAV3BB15</accession>
<dbReference type="Pfam" id="PF21026">
    <property type="entry name" value="SLFN_GTPase-like"/>
    <property type="match status" value="1"/>
</dbReference>
<dbReference type="Gene3D" id="3.30.950.30">
    <property type="entry name" value="Schlafen, AAA domain"/>
    <property type="match status" value="1"/>
</dbReference>
<feature type="domain" description="Schlafen GTPase-like" evidence="8">
    <location>
        <begin position="363"/>
        <end position="499"/>
    </location>
</feature>
<sequence>MTKGNKEKLAERVTQKENIIRAVCALLNSGGGIVLVKSANKDYNYNQDGVGLDIETVLSDLLSCSLPINYCDFSQHGSFLLIFVKTWSIQKGLPNICSVNTGLYIRSFTSKKMANCMQVLELAEKQLERILRKGKKARRSSTTDWQSDLSKHLLDKPNLCLGEDLKLSESKHLEFKDYSTEKLEGRMKEIIKSYFSAFGNSDGGYLIIGVDNNCRITGCGKHCSKNELETFMEKEISNVNIFHFDNCDSQEPFHKITIKDVKDGDQKDSGYVIVLEVKPVCCLAFVNDPQCWKFDPDLKVEKRLSASEWIKIMTDKCSEPSLETQFERLEIGDRPPMAEKVYRKKGLENLKELQDGIFGSLEEEITIKPDNLYCELKEEYPELEGLLKILVADSEGVIILSRSWAVDLEENSNPNVVCDALLLLSGKHPKLYSVVKGNISESEFEYSVGIARTLKRQLVNIGGYTGKLCVIPAVLQLNSEIQGPNFSWPDITYPDTYKLDGFEDVKKLLEPLLIVMVSFKSYLGYKIGTEYLNLLTTEQYKLLSTTYDGIRGPFFVHGPPGTGKTVVALKIIQKIKNKFSCSFDQILFICENRPLKKYVSDQGICLTATRKAFEINDFRNVEHIVADEAQNFQCENGNWFDKAKQIVERDGRRGVFYVFLDYFQTCHNKNTGLPPWDQQNMHTLTKVVRSPEKIYKYMHMTMKKISEKKHGSHFMKMIMENIECCHGEYLSRSYPEGDIAILCNTEDTVNKYKPLLEAEMKRQTRKLRRRIKPFENAEDLMKDAIVLDTVRRFSGLERPIIFAINPVCLDPRVDDNVSLCAASRATARVFLYYEH</sequence>
<dbReference type="GO" id="GO:0005524">
    <property type="term" value="F:ATP binding"/>
    <property type="evidence" value="ECO:0007669"/>
    <property type="project" value="UniProtKB-KW"/>
</dbReference>
<reference evidence="9" key="1">
    <citation type="thesis" date="2020" institute="ProQuest LLC" country="789 East Eisenhower Parkway, Ann Arbor, MI, USA">
        <title>Comparative Genomics and Chromosome Evolution.</title>
        <authorList>
            <person name="Mudd A.B."/>
        </authorList>
    </citation>
    <scope>NUCLEOTIDE SEQUENCE</scope>
    <source>
        <strain evidence="9">1538</strain>
        <tissue evidence="9">Blood</tissue>
    </source>
</reference>
<dbReference type="AlphaFoldDB" id="A0AAV3BB15"/>
<dbReference type="Gene3D" id="3.40.50.300">
    <property type="entry name" value="P-loop containing nucleotide triphosphate hydrolases"/>
    <property type="match status" value="1"/>
</dbReference>
<keyword evidence="4" id="KW-0175">Coiled coil</keyword>
<feature type="domain" description="Poxin-Schlafen/Schlafen-like N-terminal" evidence="7">
    <location>
        <begin position="68"/>
        <end position="122"/>
    </location>
</feature>
<evidence type="ECO:0000259" key="8">
    <source>
        <dbReference type="Pfam" id="PF21026"/>
    </source>
</evidence>
<dbReference type="InterPro" id="IPR029684">
    <property type="entry name" value="Schlafen"/>
</dbReference>
<dbReference type="EMBL" id="DYDO01000001">
    <property type="protein sequence ID" value="DBA33458.1"/>
    <property type="molecule type" value="Genomic_DNA"/>
</dbReference>
<evidence type="ECO:0000259" key="6">
    <source>
        <dbReference type="Pfam" id="PF09848"/>
    </source>
</evidence>
<gene>
    <name evidence="9" type="ORF">GDO54_001141</name>
</gene>
<evidence type="ECO:0000259" key="5">
    <source>
        <dbReference type="Pfam" id="PF04326"/>
    </source>
</evidence>
<dbReference type="InterPro" id="IPR031450">
    <property type="entry name" value="Poxin-SLFN/SLFN_N"/>
</dbReference>
<dbReference type="InterPro" id="IPR018647">
    <property type="entry name" value="SLFN_3-like_DNA/RNA_helicase"/>
</dbReference>
<dbReference type="InterPro" id="IPR007421">
    <property type="entry name" value="Schlafen_AlbA_2_dom"/>
</dbReference>
<dbReference type="Pfam" id="PF04326">
    <property type="entry name" value="SLFN_AlbA_2"/>
    <property type="match status" value="1"/>
</dbReference>
<comment type="similarity">
    <text evidence="1">Belongs to the Schlafen family. Subgroup III subfamily.</text>
</comment>
<dbReference type="InterPro" id="IPR048729">
    <property type="entry name" value="SLFN_GTPase-like"/>
</dbReference>
<name>A0AAV3BB15_PYXAD</name>
<dbReference type="SUPFAM" id="SSF52540">
    <property type="entry name" value="P-loop containing nucleoside triphosphate hydrolases"/>
    <property type="match status" value="1"/>
</dbReference>
<feature type="domain" description="Schlafen group 3-like DNA/RNA helicase" evidence="6">
    <location>
        <begin position="554"/>
        <end position="750"/>
    </location>
</feature>
<dbReference type="PANTHER" id="PTHR12155:SF30">
    <property type="entry name" value="PROTEIN SLFN14"/>
    <property type="match status" value="1"/>
</dbReference>
<dbReference type="PANTHER" id="PTHR12155">
    <property type="entry name" value="SCHLAFEN"/>
    <property type="match status" value="1"/>
</dbReference>
<keyword evidence="10" id="KW-1185">Reference proteome</keyword>
<feature type="coiled-coil region" evidence="4">
    <location>
        <begin position="113"/>
        <end position="140"/>
    </location>
</feature>
<dbReference type="Pfam" id="PF09848">
    <property type="entry name" value="SLFN-g3_helicase"/>
    <property type="match status" value="1"/>
</dbReference>
<evidence type="ECO:0000313" key="9">
    <source>
        <dbReference type="EMBL" id="DBA33458.1"/>
    </source>
</evidence>